<gene>
    <name evidence="1" type="ORF">MCHLO_10560</name>
</gene>
<organism evidence="1 2">
    <name type="scientific">Mycena chlorophos</name>
    <name type="common">Agaric fungus</name>
    <name type="synonym">Agaricus chlorophos</name>
    <dbReference type="NCBI Taxonomy" id="658473"/>
    <lineage>
        <taxon>Eukaryota</taxon>
        <taxon>Fungi</taxon>
        <taxon>Dikarya</taxon>
        <taxon>Basidiomycota</taxon>
        <taxon>Agaricomycotina</taxon>
        <taxon>Agaricomycetes</taxon>
        <taxon>Agaricomycetidae</taxon>
        <taxon>Agaricales</taxon>
        <taxon>Marasmiineae</taxon>
        <taxon>Mycenaceae</taxon>
        <taxon>Mycena</taxon>
    </lineage>
</organism>
<name>A0ABQ0LUK7_MYCCL</name>
<sequence length="277" mass="31031">MSLFPPGSGGPTLPEFKSLLVKGPYHASAPVHLALSFTEKQPDMRIVMITPSRQAITRALREHNDDWMVEHSGRGEVLELSDCTMVYYPPTPAHFAYLISTLSTQVEGTDPKAVLYRPLSLIVLVELSAYFLRAGDKPWTLSSYMTLVARSLAAVAALSAEAESVLLFLGSFATHSYSLKLPVLKPPTADSNKPAPRKEPVALHVQQYFQLTAVVEEDDDVVLNSSQEDEGREVNRRQWNRLRILKEGSLVRCLRWSERRDPDTDGVVFTWDDYTTK</sequence>
<protein>
    <submittedName>
        <fullName evidence="1">Uncharacterized protein</fullName>
    </submittedName>
</protein>
<evidence type="ECO:0000313" key="1">
    <source>
        <dbReference type="EMBL" id="GAT53621.1"/>
    </source>
</evidence>
<accession>A0ABQ0LUK7</accession>
<dbReference type="Proteomes" id="UP000815677">
    <property type="component" value="Unassembled WGS sequence"/>
</dbReference>
<keyword evidence="2" id="KW-1185">Reference proteome</keyword>
<evidence type="ECO:0000313" key="2">
    <source>
        <dbReference type="Proteomes" id="UP000815677"/>
    </source>
</evidence>
<reference evidence="1" key="1">
    <citation type="submission" date="2014-09" db="EMBL/GenBank/DDBJ databases">
        <title>Genome sequence of the luminous mushroom Mycena chlorophos for searching fungal bioluminescence genes.</title>
        <authorList>
            <person name="Tanaka Y."/>
            <person name="Kasuga D."/>
            <person name="Oba Y."/>
            <person name="Hase S."/>
            <person name="Sato K."/>
            <person name="Oba Y."/>
            <person name="Sakakibara Y."/>
        </authorList>
    </citation>
    <scope>NUCLEOTIDE SEQUENCE</scope>
</reference>
<dbReference type="EMBL" id="DF848429">
    <property type="protein sequence ID" value="GAT53621.1"/>
    <property type="molecule type" value="Genomic_DNA"/>
</dbReference>
<proteinExistence type="predicted"/>